<keyword evidence="3 8" id="KW-0812">Transmembrane</keyword>
<dbReference type="Pfam" id="PF24061">
    <property type="entry name" value="LBD_receptor"/>
    <property type="match status" value="1"/>
</dbReference>
<evidence type="ECO:0000259" key="9">
    <source>
        <dbReference type="Pfam" id="PF24061"/>
    </source>
</evidence>
<dbReference type="PANTHER" id="PTHR42643:SF30">
    <property type="entry name" value="IONOTROPIC RECEPTOR 40A-RELATED"/>
    <property type="match status" value="1"/>
</dbReference>
<proteinExistence type="predicted"/>
<dbReference type="InterPro" id="IPR056198">
    <property type="entry name" value="LBD_receptor"/>
</dbReference>
<protein>
    <submittedName>
        <fullName evidence="11">Uncharacterized protein LOC115627661</fullName>
    </submittedName>
</protein>
<evidence type="ECO:0000256" key="8">
    <source>
        <dbReference type="SAM" id="Phobius"/>
    </source>
</evidence>
<feature type="transmembrane region" description="Helical" evidence="8">
    <location>
        <begin position="572"/>
        <end position="596"/>
    </location>
</feature>
<feature type="domain" description="Putative ionotropic receptor ligand binding" evidence="9">
    <location>
        <begin position="18"/>
        <end position="207"/>
    </location>
</feature>
<dbReference type="PANTHER" id="PTHR42643">
    <property type="entry name" value="IONOTROPIC RECEPTOR 20A-RELATED"/>
    <property type="match status" value="1"/>
</dbReference>
<organism evidence="10 11">
    <name type="scientific">Drosophila lebanonensis</name>
    <name type="common">Fruit fly</name>
    <name type="synonym">Scaptodrosophila lebanonensis</name>
    <dbReference type="NCBI Taxonomy" id="7225"/>
    <lineage>
        <taxon>Eukaryota</taxon>
        <taxon>Metazoa</taxon>
        <taxon>Ecdysozoa</taxon>
        <taxon>Arthropoda</taxon>
        <taxon>Hexapoda</taxon>
        <taxon>Insecta</taxon>
        <taxon>Pterygota</taxon>
        <taxon>Neoptera</taxon>
        <taxon>Endopterygota</taxon>
        <taxon>Diptera</taxon>
        <taxon>Brachycera</taxon>
        <taxon>Muscomorpha</taxon>
        <taxon>Ephydroidea</taxon>
        <taxon>Drosophilidae</taxon>
        <taxon>Scaptodrosophila</taxon>
    </lineage>
</organism>
<gene>
    <name evidence="11" type="primary">LOC115627661</name>
</gene>
<dbReference type="Gene3D" id="3.40.190.10">
    <property type="entry name" value="Periplasmic binding protein-like II"/>
    <property type="match status" value="1"/>
</dbReference>
<sequence>MNVSLIYASYAELTRIGLQDESANLFVAEALRYVIEQVLAQLSTTLVMTISSQDTGTAYWFEFVIEHLISSWSGMAVQLLYIKAERPVHVPGRKYCNFLLVDSFEGLRAADIAKDNASYDDSEYYFIFLQTRDAFISQELQLILDYCLQNYWLHCNVMIQTAQVEVLVYTYYPYTAQGCQMARPQLINRFDGKRMLNEPMFPDKLRNMYGCEVVVLTWHMPPYVELWWDDKRGKLQARGFEMVLVQHLADSMNFRVRLLNLTLMHVSSYQLRNGSHLGPIEMLRSQMANLSIGNFRKSARRNEMLTSPLSHYYSPLVATVEYGSYRISSLALLLFPFKLHVWLILLCAVALHLIIYMARRYDTFTGMHVIELLLGASIVRFPRAWLQRGIYAHWLYGSLPLRVVYQSLLFHLIRKQIFASVPDSFEKLLAENFIGITTSNTLQLLEEIPGVMRQYDSFVGMVTSWDQEVLDALHPAHKGGRKLFAITSLDVTNSYLRSNYHLGQYYILPQYVNVQQIGIYLPKHSYFYDKFDLVIRQLYNGGLTSTWRRWTFGERGPLKRQITNTSIGIGDLLGICMVMGTIYTLALLVFCIELLVHYAPMLRR</sequence>
<dbReference type="InterPro" id="IPR052192">
    <property type="entry name" value="Insect_Ionotropic_Sensory_Rcpt"/>
</dbReference>
<evidence type="ECO:0000256" key="6">
    <source>
        <dbReference type="ARBA" id="ARBA00023170"/>
    </source>
</evidence>
<evidence type="ECO:0000256" key="5">
    <source>
        <dbReference type="ARBA" id="ARBA00023136"/>
    </source>
</evidence>
<keyword evidence="5 8" id="KW-0472">Membrane</keyword>
<dbReference type="RefSeq" id="XP_030379263.1">
    <property type="nucleotide sequence ID" value="XM_030523403.1"/>
</dbReference>
<dbReference type="OrthoDB" id="8050636at2759"/>
<dbReference type="CTD" id="7354418"/>
<evidence type="ECO:0000256" key="3">
    <source>
        <dbReference type="ARBA" id="ARBA00022692"/>
    </source>
</evidence>
<evidence type="ECO:0000256" key="4">
    <source>
        <dbReference type="ARBA" id="ARBA00022989"/>
    </source>
</evidence>
<keyword evidence="7" id="KW-0325">Glycoprotein</keyword>
<dbReference type="GO" id="GO:0005886">
    <property type="term" value="C:plasma membrane"/>
    <property type="evidence" value="ECO:0007669"/>
    <property type="project" value="UniProtKB-SubCell"/>
</dbReference>
<dbReference type="Proteomes" id="UP000504634">
    <property type="component" value="Unplaced"/>
</dbReference>
<accession>A0A6J2TVT3</accession>
<dbReference type="AlphaFoldDB" id="A0A6J2TVT3"/>
<evidence type="ECO:0000313" key="10">
    <source>
        <dbReference type="Proteomes" id="UP000504634"/>
    </source>
</evidence>
<keyword evidence="6" id="KW-0675">Receptor</keyword>
<evidence type="ECO:0000256" key="2">
    <source>
        <dbReference type="ARBA" id="ARBA00022475"/>
    </source>
</evidence>
<dbReference type="GeneID" id="115627661"/>
<name>A0A6J2TVT3_DROLE</name>
<evidence type="ECO:0000256" key="7">
    <source>
        <dbReference type="ARBA" id="ARBA00023180"/>
    </source>
</evidence>
<reference evidence="11" key="1">
    <citation type="submission" date="2025-08" db="UniProtKB">
        <authorList>
            <consortium name="RefSeq"/>
        </authorList>
    </citation>
    <scope>IDENTIFICATION</scope>
    <source>
        <strain evidence="11">11010-0011.00</strain>
        <tissue evidence="11">Whole body</tissue>
    </source>
</reference>
<evidence type="ECO:0000256" key="1">
    <source>
        <dbReference type="ARBA" id="ARBA00004651"/>
    </source>
</evidence>
<keyword evidence="4 8" id="KW-1133">Transmembrane helix</keyword>
<comment type="subcellular location">
    <subcellularLocation>
        <location evidence="1">Cell membrane</location>
        <topology evidence="1">Multi-pass membrane protein</topology>
    </subcellularLocation>
</comment>
<feature type="transmembrane region" description="Helical" evidence="8">
    <location>
        <begin position="339"/>
        <end position="358"/>
    </location>
</feature>
<evidence type="ECO:0000313" key="11">
    <source>
        <dbReference type="RefSeq" id="XP_030379263.1"/>
    </source>
</evidence>
<keyword evidence="10" id="KW-1185">Reference proteome</keyword>
<keyword evidence="2" id="KW-1003">Cell membrane</keyword>
<dbReference type="SUPFAM" id="SSF53850">
    <property type="entry name" value="Periplasmic binding protein-like II"/>
    <property type="match status" value="1"/>
</dbReference>